<gene>
    <name evidence="2" type="ORF">BU14_0135s0022</name>
</gene>
<evidence type="ECO:0000313" key="3">
    <source>
        <dbReference type="Proteomes" id="UP000218209"/>
    </source>
</evidence>
<feature type="compositionally biased region" description="Basic residues" evidence="1">
    <location>
        <begin position="131"/>
        <end position="146"/>
    </location>
</feature>
<protein>
    <submittedName>
        <fullName evidence="2">Uncharacterized protein</fullName>
    </submittedName>
</protein>
<feature type="region of interest" description="Disordered" evidence="1">
    <location>
        <begin position="41"/>
        <end position="156"/>
    </location>
</feature>
<evidence type="ECO:0000256" key="1">
    <source>
        <dbReference type="SAM" id="MobiDB-lite"/>
    </source>
</evidence>
<feature type="compositionally biased region" description="Low complexity" evidence="1">
    <location>
        <begin position="41"/>
        <end position="58"/>
    </location>
</feature>
<accession>A0A1X6PA63</accession>
<dbReference type="AlphaFoldDB" id="A0A1X6PA63"/>
<proteinExistence type="predicted"/>
<sequence length="156" mass="16396">MLAAIRTVGDAVHEAAAAATVVAGLEARLACVAAAVAGRPPPACSARRASSRWSPRASGCPTCAPARAASTRPAGWPATRRGGWRGGTSPPPPPTWPSLRRVGAPPPPRRSTCASRSPTCRPCGRRPLSPHARRARMSLTRRRCRARGPASSTRWR</sequence>
<dbReference type="EMBL" id="KV918829">
    <property type="protein sequence ID" value="OSX77748.1"/>
    <property type="molecule type" value="Genomic_DNA"/>
</dbReference>
<reference evidence="2 3" key="1">
    <citation type="submission" date="2017-03" db="EMBL/GenBank/DDBJ databases">
        <title>WGS assembly of Porphyra umbilicalis.</title>
        <authorList>
            <person name="Brawley S.H."/>
            <person name="Blouin N.A."/>
            <person name="Ficko-Blean E."/>
            <person name="Wheeler G.L."/>
            <person name="Lohr M."/>
            <person name="Goodson H.V."/>
            <person name="Jenkins J.W."/>
            <person name="Blaby-Haas C.E."/>
            <person name="Helliwell K.E."/>
            <person name="Chan C."/>
            <person name="Marriage T."/>
            <person name="Bhattacharya D."/>
            <person name="Klein A.S."/>
            <person name="Badis Y."/>
            <person name="Brodie J."/>
            <person name="Cao Y."/>
            <person name="Collen J."/>
            <person name="Dittami S.M."/>
            <person name="Gachon C.M."/>
            <person name="Green B.R."/>
            <person name="Karpowicz S."/>
            <person name="Kim J.W."/>
            <person name="Kudahl U."/>
            <person name="Lin S."/>
            <person name="Michel G."/>
            <person name="Mittag M."/>
            <person name="Olson B.J."/>
            <person name="Pangilinan J."/>
            <person name="Peng Y."/>
            <person name="Qiu H."/>
            <person name="Shu S."/>
            <person name="Singer J.T."/>
            <person name="Smith A.G."/>
            <person name="Sprecher B.N."/>
            <person name="Wagner V."/>
            <person name="Wang W."/>
            <person name="Wang Z.-Y."/>
            <person name="Yan J."/>
            <person name="Yarish C."/>
            <person name="Zoeuner-Riek S."/>
            <person name="Zhuang Y."/>
            <person name="Zou Y."/>
            <person name="Lindquist E.A."/>
            <person name="Grimwood J."/>
            <person name="Barry K."/>
            <person name="Rokhsar D.S."/>
            <person name="Schmutz J."/>
            <person name="Stiller J.W."/>
            <person name="Grossman A.R."/>
            <person name="Prochnik S.E."/>
        </authorList>
    </citation>
    <scope>NUCLEOTIDE SEQUENCE [LARGE SCALE GENOMIC DNA]</scope>
    <source>
        <strain evidence="2">4086291</strain>
    </source>
</reference>
<organism evidence="2 3">
    <name type="scientific">Porphyra umbilicalis</name>
    <name type="common">Purple laver</name>
    <name type="synonym">Red alga</name>
    <dbReference type="NCBI Taxonomy" id="2786"/>
    <lineage>
        <taxon>Eukaryota</taxon>
        <taxon>Rhodophyta</taxon>
        <taxon>Bangiophyceae</taxon>
        <taxon>Bangiales</taxon>
        <taxon>Bangiaceae</taxon>
        <taxon>Porphyra</taxon>
    </lineage>
</organism>
<dbReference type="Proteomes" id="UP000218209">
    <property type="component" value="Unassembled WGS sequence"/>
</dbReference>
<keyword evidence="3" id="KW-1185">Reference proteome</keyword>
<evidence type="ECO:0000313" key="2">
    <source>
        <dbReference type="EMBL" id="OSX77748.1"/>
    </source>
</evidence>
<name>A0A1X6PA63_PORUM</name>